<reference evidence="6 7" key="1">
    <citation type="submission" date="2016-08" db="EMBL/GenBank/DDBJ databases">
        <title>A new outlook on sporulation: Clostridium algidixylanolyticum.</title>
        <authorList>
            <person name="Poppleton D.I."/>
            <person name="Gribaldo S."/>
        </authorList>
    </citation>
    <scope>NUCLEOTIDE SEQUENCE [LARGE SCALE GENOMIC DNA]</scope>
    <source>
        <strain evidence="6 7">SPL73</strain>
    </source>
</reference>
<dbReference type="PANTHER" id="PTHR37299:SF1">
    <property type="entry name" value="STAGE 0 SPORULATION PROTEIN A HOMOLOG"/>
    <property type="match status" value="1"/>
</dbReference>
<gene>
    <name evidence="6" type="ORF">BET01_05150</name>
</gene>
<dbReference type="Gene3D" id="2.40.50.1020">
    <property type="entry name" value="LytTr DNA-binding domain"/>
    <property type="match status" value="1"/>
</dbReference>
<dbReference type="Pfam" id="PF00072">
    <property type="entry name" value="Response_reg"/>
    <property type="match status" value="1"/>
</dbReference>
<dbReference type="PROSITE" id="PS50930">
    <property type="entry name" value="HTH_LYTTR"/>
    <property type="match status" value="1"/>
</dbReference>
<dbReference type="InterPro" id="IPR011006">
    <property type="entry name" value="CheY-like_superfamily"/>
</dbReference>
<keyword evidence="3" id="KW-0597">Phosphoprotein</keyword>
<dbReference type="SMART" id="SM00448">
    <property type="entry name" value="REC"/>
    <property type="match status" value="1"/>
</dbReference>
<evidence type="ECO:0000256" key="1">
    <source>
        <dbReference type="ARBA" id="ARBA00018672"/>
    </source>
</evidence>
<keyword evidence="7" id="KW-1185">Reference proteome</keyword>
<dbReference type="GO" id="GO:0000156">
    <property type="term" value="F:phosphorelay response regulator activity"/>
    <property type="evidence" value="ECO:0007669"/>
    <property type="project" value="InterPro"/>
</dbReference>
<dbReference type="InterPro" id="IPR046947">
    <property type="entry name" value="LytR-like"/>
</dbReference>
<organism evidence="6 7">
    <name type="scientific">Lacrimispora algidixylanolytica</name>
    <dbReference type="NCBI Taxonomy" id="94868"/>
    <lineage>
        <taxon>Bacteria</taxon>
        <taxon>Bacillati</taxon>
        <taxon>Bacillota</taxon>
        <taxon>Clostridia</taxon>
        <taxon>Lachnospirales</taxon>
        <taxon>Lachnospiraceae</taxon>
        <taxon>Lacrimispora</taxon>
    </lineage>
</organism>
<dbReference type="SMART" id="SM00850">
    <property type="entry name" value="LytTR"/>
    <property type="match status" value="1"/>
</dbReference>
<name>A0A419SZV0_9FIRM</name>
<evidence type="ECO:0000256" key="3">
    <source>
        <dbReference type="PROSITE-ProRule" id="PRU00169"/>
    </source>
</evidence>
<dbReference type="InterPro" id="IPR001789">
    <property type="entry name" value="Sig_transdc_resp-reg_receiver"/>
</dbReference>
<dbReference type="PROSITE" id="PS50110">
    <property type="entry name" value="RESPONSE_REGULATORY"/>
    <property type="match status" value="1"/>
</dbReference>
<comment type="caution">
    <text evidence="6">The sequence shown here is derived from an EMBL/GenBank/DDBJ whole genome shotgun (WGS) entry which is preliminary data.</text>
</comment>
<dbReference type="SUPFAM" id="SSF52172">
    <property type="entry name" value="CheY-like"/>
    <property type="match status" value="1"/>
</dbReference>
<evidence type="ECO:0000256" key="2">
    <source>
        <dbReference type="ARBA" id="ARBA00024867"/>
    </source>
</evidence>
<protein>
    <recommendedName>
        <fullName evidence="1">Stage 0 sporulation protein A homolog</fullName>
    </recommendedName>
</protein>
<dbReference type="EMBL" id="MCIA01000030">
    <property type="protein sequence ID" value="RKD30708.1"/>
    <property type="molecule type" value="Genomic_DNA"/>
</dbReference>
<dbReference type="InterPro" id="IPR007492">
    <property type="entry name" value="LytTR_DNA-bd_dom"/>
</dbReference>
<feature type="domain" description="Response regulatory" evidence="4">
    <location>
        <begin position="5"/>
        <end position="124"/>
    </location>
</feature>
<sequence length="242" mass="28938">MKMLEIGVCDDDHLLLWEMEKYLLELGYETGVNLEVDTYADGEEIVRAVMKGKRFDIIYMDIEMQNLSGMCAAKRIREMDRAVQLVFVTSHESYMKEAFLVTPIGFLVKPLDKSEFTDMFNHILRMIGTEDQFYRFRYDRSDYKILLKEVVYFESKGRMTEIVWEGGRYRLYKNLEAIEEELRSQKMRFVRIHKSYLVNYWHISRFSADIVELMDGMCLPVSRSRRKEVEVNLYEAMDWCHV</sequence>
<evidence type="ECO:0000313" key="7">
    <source>
        <dbReference type="Proteomes" id="UP000284277"/>
    </source>
</evidence>
<evidence type="ECO:0000259" key="4">
    <source>
        <dbReference type="PROSITE" id="PS50110"/>
    </source>
</evidence>
<dbReference type="Proteomes" id="UP000284277">
    <property type="component" value="Unassembled WGS sequence"/>
</dbReference>
<dbReference type="Gene3D" id="3.40.50.2300">
    <property type="match status" value="1"/>
</dbReference>
<evidence type="ECO:0000259" key="5">
    <source>
        <dbReference type="PROSITE" id="PS50930"/>
    </source>
</evidence>
<dbReference type="PANTHER" id="PTHR37299">
    <property type="entry name" value="TRANSCRIPTIONAL REGULATOR-RELATED"/>
    <property type="match status" value="1"/>
</dbReference>
<dbReference type="Pfam" id="PF04397">
    <property type="entry name" value="LytTR"/>
    <property type="match status" value="1"/>
</dbReference>
<feature type="modified residue" description="4-aspartylphosphate" evidence="3">
    <location>
        <position position="61"/>
    </location>
</feature>
<evidence type="ECO:0000313" key="6">
    <source>
        <dbReference type="EMBL" id="RKD30708.1"/>
    </source>
</evidence>
<comment type="function">
    <text evidence="2">May play the central regulatory role in sporulation. It may be an element of the effector pathway responsible for the activation of sporulation genes in response to nutritional stress. Spo0A may act in concert with spo0H (a sigma factor) to control the expression of some genes that are critical to the sporulation process.</text>
</comment>
<dbReference type="GO" id="GO:0003677">
    <property type="term" value="F:DNA binding"/>
    <property type="evidence" value="ECO:0007669"/>
    <property type="project" value="InterPro"/>
</dbReference>
<dbReference type="AlphaFoldDB" id="A0A419SZV0"/>
<feature type="domain" description="HTH LytTR-type" evidence="5">
    <location>
        <begin position="136"/>
        <end position="235"/>
    </location>
</feature>
<accession>A0A419SZV0</accession>
<proteinExistence type="predicted"/>